<feature type="region of interest" description="Disordered" evidence="1">
    <location>
        <begin position="1"/>
        <end position="29"/>
    </location>
</feature>
<organism evidence="3 4">
    <name type="scientific">Pseudokineococcus marinus</name>
    <dbReference type="NCBI Taxonomy" id="351215"/>
    <lineage>
        <taxon>Bacteria</taxon>
        <taxon>Bacillati</taxon>
        <taxon>Actinomycetota</taxon>
        <taxon>Actinomycetes</taxon>
        <taxon>Kineosporiales</taxon>
        <taxon>Kineosporiaceae</taxon>
        <taxon>Pseudokineococcus</taxon>
    </lineage>
</organism>
<evidence type="ECO:0000313" key="4">
    <source>
        <dbReference type="Proteomes" id="UP000555552"/>
    </source>
</evidence>
<proteinExistence type="predicted"/>
<protein>
    <submittedName>
        <fullName evidence="3">GAF domain-containing protein</fullName>
    </submittedName>
</protein>
<dbReference type="SUPFAM" id="SSF55781">
    <property type="entry name" value="GAF domain-like"/>
    <property type="match status" value="1"/>
</dbReference>
<dbReference type="Proteomes" id="UP000555552">
    <property type="component" value="Unassembled WGS sequence"/>
</dbReference>
<dbReference type="Pfam" id="PF13185">
    <property type="entry name" value="GAF_2"/>
    <property type="match status" value="1"/>
</dbReference>
<dbReference type="SMART" id="SM01012">
    <property type="entry name" value="ANTAR"/>
    <property type="match status" value="1"/>
</dbReference>
<evidence type="ECO:0000313" key="3">
    <source>
        <dbReference type="EMBL" id="NNH22923.1"/>
    </source>
</evidence>
<name>A0A849BNK2_9ACTN</name>
<accession>A0A849BNK2</accession>
<sequence>MERAPDVVDGWSRPLQAERPTGGSGMAPSRTREILTLISDPDADPGALAQRLVELCTASLPVTGAGLVVMTDAGPAGTVAVSDGAARTLEDLQFTLGEGPCVASSGSGRPVLVANLAAAGPARWPAFTEGALAAGVRAVFALPLRVGGIRLGVLDLYRAEVGLLGPLELAEALAFADAATTVLLHLQSRPPEGGDPLAPSTVPVLDDRAEVHQATGMVSVQADVPLATALLLLRARAFATGRPVADLARDVLAGAVRFDGGA</sequence>
<evidence type="ECO:0000256" key="1">
    <source>
        <dbReference type="SAM" id="MobiDB-lite"/>
    </source>
</evidence>
<gene>
    <name evidence="3" type="ORF">HLB09_07415</name>
</gene>
<dbReference type="GO" id="GO:0003723">
    <property type="term" value="F:RNA binding"/>
    <property type="evidence" value="ECO:0007669"/>
    <property type="project" value="InterPro"/>
</dbReference>
<dbReference type="EMBL" id="JABEMA010000081">
    <property type="protein sequence ID" value="NNH22923.1"/>
    <property type="molecule type" value="Genomic_DNA"/>
</dbReference>
<dbReference type="Gene3D" id="3.30.450.40">
    <property type="match status" value="1"/>
</dbReference>
<dbReference type="AlphaFoldDB" id="A0A849BNK2"/>
<dbReference type="InterPro" id="IPR029016">
    <property type="entry name" value="GAF-like_dom_sf"/>
</dbReference>
<evidence type="ECO:0000259" key="2">
    <source>
        <dbReference type="SMART" id="SM01012"/>
    </source>
</evidence>
<reference evidence="3 4" key="1">
    <citation type="submission" date="2020-05" db="EMBL/GenBank/DDBJ databases">
        <title>MicrobeNet Type strains.</title>
        <authorList>
            <person name="Nicholson A.C."/>
        </authorList>
    </citation>
    <scope>NUCLEOTIDE SEQUENCE [LARGE SCALE GENOMIC DNA]</scope>
    <source>
        <strain evidence="3 4">JCM 14547</strain>
    </source>
</reference>
<comment type="caution">
    <text evidence="3">The sequence shown here is derived from an EMBL/GenBank/DDBJ whole genome shotgun (WGS) entry which is preliminary data.</text>
</comment>
<keyword evidence="4" id="KW-1185">Reference proteome</keyword>
<dbReference type="InterPro" id="IPR003018">
    <property type="entry name" value="GAF"/>
</dbReference>
<dbReference type="InterPro" id="IPR005561">
    <property type="entry name" value="ANTAR"/>
</dbReference>
<dbReference type="RefSeq" id="WP_171202755.1">
    <property type="nucleotide sequence ID" value="NZ_BAAANP010000003.1"/>
</dbReference>
<feature type="domain" description="ANTAR" evidence="2">
    <location>
        <begin position="165"/>
        <end position="252"/>
    </location>
</feature>